<dbReference type="Proteomes" id="UP000008192">
    <property type="component" value="Chromosome"/>
</dbReference>
<accession>A0AAU8PGE3</accession>
<name>A0AAU8PGE3_TREPG</name>
<proteinExistence type="predicted"/>
<evidence type="ECO:0000313" key="1">
    <source>
        <dbReference type="EMBL" id="AEZ59403.1"/>
    </source>
</evidence>
<dbReference type="AlphaFoldDB" id="A0AAU8PGE3"/>
<sequence length="56" mass="6549">MHRHCLSLSPSTNTDILVFQRKTTSDLYDLCVLIVFVYAYELARAPSLYRQRLELS</sequence>
<dbReference type="KEGG" id="tpg:TPEGAU_0140a"/>
<organism evidence="1 2">
    <name type="scientific">Treponema pallidum subsp. pertenue (strain Gauthier)</name>
    <dbReference type="NCBI Taxonomy" id="491080"/>
    <lineage>
        <taxon>Bacteria</taxon>
        <taxon>Pseudomonadati</taxon>
        <taxon>Spirochaetota</taxon>
        <taxon>Spirochaetia</taxon>
        <taxon>Spirochaetales</taxon>
        <taxon>Treponemataceae</taxon>
        <taxon>Treponema</taxon>
    </lineage>
</organism>
<evidence type="ECO:0000313" key="2">
    <source>
        <dbReference type="Proteomes" id="UP000008192"/>
    </source>
</evidence>
<protein>
    <submittedName>
        <fullName evidence="1">Uncharacterized protein</fullName>
    </submittedName>
</protein>
<dbReference type="EMBL" id="CP002376">
    <property type="protein sequence ID" value="AEZ59403.1"/>
    <property type="molecule type" value="Genomic_DNA"/>
</dbReference>
<reference evidence="2" key="1">
    <citation type="journal article" date="2012" name="PLoS Negl. Trop. Dis.">
        <title>Whole genome sequences of three Treponema pallidum ssp. pertenue strains: yaws and syphilis treponemes differ in less than 0.2% of the genome sequence.</title>
        <authorList>
            <person name="Cejkova D."/>
            <person name="Zobanikova M."/>
            <person name="Chen L."/>
            <person name="Pospisilova P."/>
            <person name="Strouhal M."/>
            <person name="Qin X."/>
            <person name="Mikalova L."/>
            <person name="Norris S.J."/>
            <person name="Muzny D.M."/>
            <person name="Gibbs R.A."/>
            <person name="Fulton L.L."/>
            <person name="Sodergren E."/>
            <person name="Weinstock G.M."/>
            <person name="Smajs D."/>
        </authorList>
    </citation>
    <scope>NUCLEOTIDE SEQUENCE [LARGE SCALE GENOMIC DNA]</scope>
    <source>
        <strain evidence="2">Gauthier</strain>
    </source>
</reference>
<gene>
    <name evidence="1" type="ordered locus">TPEGAU_0140a</name>
</gene>